<dbReference type="PATRIC" id="fig|1217710.3.peg.600"/>
<dbReference type="HOGENOM" id="CLU_2550639_0_0_6"/>
<organism evidence="1 2">
    <name type="scientific">Acinetobacter variabilis</name>
    <dbReference type="NCBI Taxonomy" id="70346"/>
    <lineage>
        <taxon>Bacteria</taxon>
        <taxon>Pseudomonadati</taxon>
        <taxon>Pseudomonadota</taxon>
        <taxon>Gammaproteobacteria</taxon>
        <taxon>Moraxellales</taxon>
        <taxon>Moraxellaceae</taxon>
        <taxon>Acinetobacter</taxon>
    </lineage>
</organism>
<gene>
    <name evidence="1" type="ORF">F969_00636</name>
</gene>
<accession>N8WU33</accession>
<evidence type="ECO:0000313" key="2">
    <source>
        <dbReference type="Proteomes" id="UP000013070"/>
    </source>
</evidence>
<sequence>MSNEAILFDAITAMGQFNDTCHADLSARIKITKHNLELSIYDQGKNEFLIRQRVQYYRKPETTVKTTMKIQEFTDLMEKLTA</sequence>
<evidence type="ECO:0000313" key="1">
    <source>
        <dbReference type="EMBL" id="ENV00404.1"/>
    </source>
</evidence>
<reference evidence="1 2" key="1">
    <citation type="submission" date="2013-02" db="EMBL/GenBank/DDBJ databases">
        <title>The Genome Sequence of Acinetobacter sp. NIPH 899.</title>
        <authorList>
            <consortium name="The Broad Institute Genome Sequencing Platform"/>
            <consortium name="The Broad Institute Genome Sequencing Center for Infectious Disease"/>
            <person name="Cerqueira G."/>
            <person name="Feldgarden M."/>
            <person name="Courvalin P."/>
            <person name="Perichon B."/>
            <person name="Grillot-Courvalin C."/>
            <person name="Clermont D."/>
            <person name="Rocha E."/>
            <person name="Yoon E.-J."/>
            <person name="Nemec A."/>
            <person name="Walker B."/>
            <person name="Young S.K."/>
            <person name="Zeng Q."/>
            <person name="Gargeya S."/>
            <person name="Fitzgerald M."/>
            <person name="Haas B."/>
            <person name="Abouelleil A."/>
            <person name="Alvarado L."/>
            <person name="Arachchi H.M."/>
            <person name="Berlin A.M."/>
            <person name="Chapman S.B."/>
            <person name="Dewar J."/>
            <person name="Goldberg J."/>
            <person name="Griggs A."/>
            <person name="Gujja S."/>
            <person name="Hansen M."/>
            <person name="Howarth C."/>
            <person name="Imamovic A."/>
            <person name="Larimer J."/>
            <person name="McCowan C."/>
            <person name="Murphy C."/>
            <person name="Neiman D."/>
            <person name="Pearson M."/>
            <person name="Priest M."/>
            <person name="Roberts A."/>
            <person name="Saif S."/>
            <person name="Shea T."/>
            <person name="Sisk P."/>
            <person name="Sykes S."/>
            <person name="Wortman J."/>
            <person name="Nusbaum C."/>
            <person name="Birren B."/>
        </authorList>
    </citation>
    <scope>NUCLEOTIDE SEQUENCE [LARGE SCALE GENOMIC DNA]</scope>
    <source>
        <strain evidence="1 2">NIPH 899</strain>
    </source>
</reference>
<keyword evidence="2" id="KW-1185">Reference proteome</keyword>
<proteinExistence type="predicted"/>
<name>N8WU33_9GAMM</name>
<dbReference type="EMBL" id="APPE01000031">
    <property type="protein sequence ID" value="ENV00404.1"/>
    <property type="molecule type" value="Genomic_DNA"/>
</dbReference>
<dbReference type="Proteomes" id="UP000013070">
    <property type="component" value="Unassembled WGS sequence"/>
</dbReference>
<protein>
    <submittedName>
        <fullName evidence="1">Uncharacterized protein</fullName>
    </submittedName>
</protein>
<comment type="caution">
    <text evidence="1">The sequence shown here is derived from an EMBL/GenBank/DDBJ whole genome shotgun (WGS) entry which is preliminary data.</text>
</comment>
<dbReference type="RefSeq" id="WP_004780905.1">
    <property type="nucleotide sequence ID" value="NZ_KB849398.1"/>
</dbReference>
<dbReference type="AlphaFoldDB" id="N8WU33"/>